<dbReference type="Gene3D" id="1.10.443.10">
    <property type="entry name" value="Intergrase catalytic core"/>
    <property type="match status" value="2"/>
</dbReference>
<dbReference type="RefSeq" id="WP_289961734.1">
    <property type="nucleotide sequence ID" value="NZ_JAUEOZ010000001.1"/>
</dbReference>
<accession>A0ABT7Y0U1</accession>
<sequence length="300" mass="33846">MTLARTPIADNKSLNQFRELAKQEGEFWHHLFEVQLATGLRSIDVREMTWCSVDLEKGLVTIHESKQTKAKLTKATNKKLQTSALPKLKQYLRAIAVETGNDDLKTVVLAASSLEMALEFAAIMGADDKASQWLNEYYEQNRAQVQQEIIKSGSAKHKARIIDISGNKTAMDILKLRHEKYGVRSELVFSTLTLNSNRSSDDKPVTRQSVYRIMQKLQNKLEQWRESLSKAARERLQSLRLGCHTLRKSAATALYRASKDIALVSKWIGHSNPAVTMAYIGLDQQSIQDADCQLSQLLEG</sequence>
<dbReference type="InterPro" id="IPR050090">
    <property type="entry name" value="Tyrosine_recombinase_XerCD"/>
</dbReference>
<dbReference type="EMBL" id="JAUEOZ010000001">
    <property type="protein sequence ID" value="MDN2481653.1"/>
    <property type="molecule type" value="Genomic_DNA"/>
</dbReference>
<feature type="domain" description="Tyr recombinase" evidence="4">
    <location>
        <begin position="4"/>
        <end position="292"/>
    </location>
</feature>
<gene>
    <name evidence="5" type="ORF">QWJ08_09615</name>
</gene>
<keyword evidence="1" id="KW-0229">DNA integration</keyword>
<dbReference type="Pfam" id="PF00589">
    <property type="entry name" value="Phage_integrase"/>
    <property type="match status" value="1"/>
</dbReference>
<keyword evidence="2" id="KW-0233">DNA recombination</keyword>
<protein>
    <submittedName>
        <fullName evidence="5">Tyrosine-type recombinase/integrase</fullName>
    </submittedName>
</protein>
<dbReference type="SUPFAM" id="SSF56349">
    <property type="entry name" value="DNA breaking-rejoining enzymes"/>
    <property type="match status" value="1"/>
</dbReference>
<dbReference type="PANTHER" id="PTHR30349:SF82">
    <property type="entry name" value="INTEGRASE_RECOMBINASE YOEC-RELATED"/>
    <property type="match status" value="1"/>
</dbReference>
<keyword evidence="6" id="KW-1185">Reference proteome</keyword>
<dbReference type="PROSITE" id="PS00221">
    <property type="entry name" value="MIP"/>
    <property type="match status" value="1"/>
</dbReference>
<keyword evidence="3" id="KW-0175">Coiled coil</keyword>
<comment type="caution">
    <text evidence="5">The sequence shown here is derived from an EMBL/GenBank/DDBJ whole genome shotgun (WGS) entry which is preliminary data.</text>
</comment>
<organism evidence="5 6">
    <name type="scientific">Vibrio agarivorans</name>
    <dbReference type="NCBI Taxonomy" id="153622"/>
    <lineage>
        <taxon>Bacteria</taxon>
        <taxon>Pseudomonadati</taxon>
        <taxon>Pseudomonadota</taxon>
        <taxon>Gammaproteobacteria</taxon>
        <taxon>Vibrionales</taxon>
        <taxon>Vibrionaceae</taxon>
        <taxon>Vibrio</taxon>
    </lineage>
</organism>
<evidence type="ECO:0000313" key="5">
    <source>
        <dbReference type="EMBL" id="MDN2481653.1"/>
    </source>
</evidence>
<name>A0ABT7Y0U1_9VIBR</name>
<reference evidence="5" key="1">
    <citation type="submission" date="2024-05" db="EMBL/GenBank/DDBJ databases">
        <title>Genome Sequences of Four Agar- Degrading Marine Bacteria.</title>
        <authorList>
            <person name="Phillips E.K."/>
            <person name="Shaffer J.C."/>
            <person name="Henson M.W."/>
            <person name="Temperton B."/>
            <person name="Thrash C.J."/>
            <person name="Martin M.O."/>
        </authorList>
    </citation>
    <scope>NUCLEOTIDE SEQUENCE</scope>
    <source>
        <strain evidence="5">EKP203</strain>
    </source>
</reference>
<dbReference type="PANTHER" id="PTHR30349">
    <property type="entry name" value="PHAGE INTEGRASE-RELATED"/>
    <property type="match status" value="1"/>
</dbReference>
<evidence type="ECO:0000256" key="3">
    <source>
        <dbReference type="SAM" id="Coils"/>
    </source>
</evidence>
<evidence type="ECO:0000256" key="1">
    <source>
        <dbReference type="ARBA" id="ARBA00022908"/>
    </source>
</evidence>
<dbReference type="Proteomes" id="UP001169719">
    <property type="component" value="Unassembled WGS sequence"/>
</dbReference>
<dbReference type="InterPro" id="IPR022357">
    <property type="entry name" value="MIP_CS"/>
</dbReference>
<proteinExistence type="predicted"/>
<feature type="coiled-coil region" evidence="3">
    <location>
        <begin position="207"/>
        <end position="234"/>
    </location>
</feature>
<dbReference type="PROSITE" id="PS51898">
    <property type="entry name" value="TYR_RECOMBINASE"/>
    <property type="match status" value="1"/>
</dbReference>
<evidence type="ECO:0000313" key="6">
    <source>
        <dbReference type="Proteomes" id="UP001169719"/>
    </source>
</evidence>
<evidence type="ECO:0000256" key="2">
    <source>
        <dbReference type="ARBA" id="ARBA00023172"/>
    </source>
</evidence>
<dbReference type="InterPro" id="IPR002104">
    <property type="entry name" value="Integrase_catalytic"/>
</dbReference>
<dbReference type="InterPro" id="IPR013762">
    <property type="entry name" value="Integrase-like_cat_sf"/>
</dbReference>
<dbReference type="InterPro" id="IPR011010">
    <property type="entry name" value="DNA_brk_join_enz"/>
</dbReference>
<evidence type="ECO:0000259" key="4">
    <source>
        <dbReference type="PROSITE" id="PS51898"/>
    </source>
</evidence>